<keyword evidence="2" id="KW-0812">Transmembrane</keyword>
<gene>
    <name evidence="3" type="ORF">V1264_024613</name>
</gene>
<comment type="caution">
    <text evidence="3">The sequence shown here is derived from an EMBL/GenBank/DDBJ whole genome shotgun (WGS) entry which is preliminary data.</text>
</comment>
<feature type="compositionally biased region" description="Polar residues" evidence="1">
    <location>
        <begin position="519"/>
        <end position="533"/>
    </location>
</feature>
<feature type="region of interest" description="Disordered" evidence="1">
    <location>
        <begin position="605"/>
        <end position="657"/>
    </location>
</feature>
<organism evidence="3 4">
    <name type="scientific">Littorina saxatilis</name>
    <dbReference type="NCBI Taxonomy" id="31220"/>
    <lineage>
        <taxon>Eukaryota</taxon>
        <taxon>Metazoa</taxon>
        <taxon>Spiralia</taxon>
        <taxon>Lophotrochozoa</taxon>
        <taxon>Mollusca</taxon>
        <taxon>Gastropoda</taxon>
        <taxon>Caenogastropoda</taxon>
        <taxon>Littorinimorpha</taxon>
        <taxon>Littorinoidea</taxon>
        <taxon>Littorinidae</taxon>
        <taxon>Littorina</taxon>
    </lineage>
</organism>
<feature type="region of interest" description="Disordered" evidence="1">
    <location>
        <begin position="685"/>
        <end position="704"/>
    </location>
</feature>
<reference evidence="3 4" key="1">
    <citation type="submission" date="2024-02" db="EMBL/GenBank/DDBJ databases">
        <title>Chromosome-scale genome assembly of the rough periwinkle Littorina saxatilis.</title>
        <authorList>
            <person name="De Jode A."/>
            <person name="Faria R."/>
            <person name="Formenti G."/>
            <person name="Sims Y."/>
            <person name="Smith T.P."/>
            <person name="Tracey A."/>
            <person name="Wood J.M.D."/>
            <person name="Zagrodzka Z.B."/>
            <person name="Johannesson K."/>
            <person name="Butlin R.K."/>
            <person name="Leder E.H."/>
        </authorList>
    </citation>
    <scope>NUCLEOTIDE SEQUENCE [LARGE SCALE GENOMIC DNA]</scope>
    <source>
        <strain evidence="3">Snail1</strain>
        <tissue evidence="3">Muscle</tissue>
    </source>
</reference>
<feature type="compositionally biased region" description="Basic and acidic residues" evidence="1">
    <location>
        <begin position="417"/>
        <end position="433"/>
    </location>
</feature>
<evidence type="ECO:0000256" key="2">
    <source>
        <dbReference type="SAM" id="Phobius"/>
    </source>
</evidence>
<sequence length="816" mass="92072">MENDETGMLSSYLYPAVHLGGLFLLFGVLRAIFGRKVDTIEQRCQEDFLPCGETKNDTSKHNHINPQRESRNLFTYRAPQYAQKASVHSSQARFYSSQEYGYQRTRSELDRQREYVEHANRNEECDFRDYYARSKIRTGQTECCNDCTTFGDVNRHDVKSGDCGDCSTDSYGDVRQVPSEKYYGHVRRELHSEVFTHRRQTEADKFDGSTNVNSYLGKFERIAKWNGWSYEEKGIQLRMCLKGKADSIVERVLKGMDGEDYESLERVLTKCLTPVGAINMYRNEFKNRRKRRNEDIQEFGRSIQELAEKAYPEDYNTGLEGILIDKFIGGLDNAAMREHVLYGKPKTLDEAIELAQETELVQNYEEGLLNEQKGEERNKREEDENATTSMEAVLRQMKKTMEIFEEKIKGHDKKTRGKESSHEGKENLPKEAGCEASNSNKGRDFDRRSQGNGTRGFVRYNRFPFKGKGGSRFKMGKEEAMSPKANQEREASFEKGSLVGSVVQRNSASPEGEDVADSAQDSVIGTGDNSNSGERVGEDCTKISGRGVAVEERVLVNQSKASWETQDLTSSEVVKSALGSCEKKGLLIERISKLDASGVAIAPEVGDDKRESQTQVKDVSVAQRPSDLLKSRDVTDPVDDGLLSTEESTNSRERVVVGETCEAEQETVDREGTLVVQNKDLQETNETKASVTGQLDPTETRETQDCISLQRDTTEQGGSDQDDSYRCFLLVTETEKTTKTEERSSDVTDLKQGYEVKAETLGIVKRATKAIVELVWETGWVLPGKIRPPVRPPPWPPPGFWSHSERGATRLLITLV</sequence>
<feature type="region of interest" description="Disordered" evidence="1">
    <location>
        <begin position="368"/>
        <end position="391"/>
    </location>
</feature>
<accession>A0AAN9ALM9</accession>
<proteinExistence type="predicted"/>
<feature type="transmembrane region" description="Helical" evidence="2">
    <location>
        <begin position="12"/>
        <end position="33"/>
    </location>
</feature>
<dbReference type="PANTHER" id="PTHR19963:SF30">
    <property type="entry name" value="ENDONUCLEASE_EXONUCLEASE_PHOSPHATASE DOMAIN-CONTAINING PROTEIN"/>
    <property type="match status" value="1"/>
</dbReference>
<dbReference type="PANTHER" id="PTHR19963">
    <property type="entry name" value="CCHC-TYPE DOMAIN-CONTAINING PROTEIN"/>
    <property type="match status" value="1"/>
</dbReference>
<feature type="compositionally biased region" description="Basic and acidic residues" evidence="1">
    <location>
        <begin position="372"/>
        <end position="382"/>
    </location>
</feature>
<keyword evidence="2" id="KW-1133">Transmembrane helix</keyword>
<dbReference type="EMBL" id="JBAMIC010002796">
    <property type="protein sequence ID" value="KAK7089136.1"/>
    <property type="molecule type" value="Genomic_DNA"/>
</dbReference>
<feature type="region of interest" description="Disordered" evidence="1">
    <location>
        <begin position="406"/>
        <end position="540"/>
    </location>
</feature>
<keyword evidence="4" id="KW-1185">Reference proteome</keyword>
<evidence type="ECO:0008006" key="5">
    <source>
        <dbReference type="Google" id="ProtNLM"/>
    </source>
</evidence>
<dbReference type="AlphaFoldDB" id="A0AAN9ALM9"/>
<evidence type="ECO:0000313" key="4">
    <source>
        <dbReference type="Proteomes" id="UP001374579"/>
    </source>
</evidence>
<protein>
    <recommendedName>
        <fullName evidence="5">Retrotransposon gag domain-containing protein</fullName>
    </recommendedName>
</protein>
<evidence type="ECO:0000256" key="1">
    <source>
        <dbReference type="SAM" id="MobiDB-lite"/>
    </source>
</evidence>
<evidence type="ECO:0000313" key="3">
    <source>
        <dbReference type="EMBL" id="KAK7089136.1"/>
    </source>
</evidence>
<feature type="compositionally biased region" description="Basic and acidic residues" evidence="1">
    <location>
        <begin position="475"/>
        <end position="493"/>
    </location>
</feature>
<feature type="compositionally biased region" description="Polar residues" evidence="1">
    <location>
        <begin position="687"/>
        <end position="697"/>
    </location>
</feature>
<keyword evidence="2" id="KW-0472">Membrane</keyword>
<dbReference type="Proteomes" id="UP001374579">
    <property type="component" value="Unassembled WGS sequence"/>
</dbReference>
<name>A0AAN9ALM9_9CAEN</name>